<name>A0A1F6CXK6_HANXR</name>
<dbReference type="Gene3D" id="3.20.20.150">
    <property type="entry name" value="Divalent-metal-dependent TIM barrel enzymes"/>
    <property type="match status" value="1"/>
</dbReference>
<evidence type="ECO:0000313" key="2">
    <source>
        <dbReference type="EMBL" id="OGG53790.1"/>
    </source>
</evidence>
<sequence length="277" mass="30935">MMKLGCMSLSYKDQFASGQMNLLQFIDKAYELSLDGIDIHTRGFASEDPAYLRDVRMRCLRRGLAISYIGVSNNFGKMGEELRREVEAVKHWTDVAAFMGVSLVRIFAAWIPKGEPEEQVWVRMMPCMKEVAAHASEKGVVLGLHNHNHGCVTRTGKEVRRIISEVDNPYFSHILDTGQYVGSPGASGAGGKEDPALNFYGSIAETAPLAVHVRAKVYRIQTGEEAWLNYSKIFEILKGVNYNGWVSVVYEGQAAEPEETAVPKAVRYLRRFVPGKE</sequence>
<dbReference type="Proteomes" id="UP000178606">
    <property type="component" value="Unassembled WGS sequence"/>
</dbReference>
<gene>
    <name evidence="2" type="ORF">A3F84_01265</name>
</gene>
<evidence type="ECO:0000259" key="1">
    <source>
        <dbReference type="Pfam" id="PF01261"/>
    </source>
</evidence>
<accession>A0A1F6CXK6</accession>
<dbReference type="Pfam" id="PF01261">
    <property type="entry name" value="AP_endonuc_2"/>
    <property type="match status" value="1"/>
</dbReference>
<dbReference type="InterPro" id="IPR013022">
    <property type="entry name" value="Xyl_isomerase-like_TIM-brl"/>
</dbReference>
<organism evidence="2 3">
    <name type="scientific">Handelsmanbacteria sp. (strain RIFCSPLOWO2_12_FULL_64_10)</name>
    <dbReference type="NCBI Taxonomy" id="1817868"/>
    <lineage>
        <taxon>Bacteria</taxon>
        <taxon>Candidatus Handelsmaniibacteriota</taxon>
    </lineage>
</organism>
<comment type="caution">
    <text evidence="2">The sequence shown here is derived from an EMBL/GenBank/DDBJ whole genome shotgun (WGS) entry which is preliminary data.</text>
</comment>
<dbReference type="InterPro" id="IPR050312">
    <property type="entry name" value="IolE/XylAMocC-like"/>
</dbReference>
<proteinExistence type="predicted"/>
<dbReference type="PANTHER" id="PTHR12110:SF53">
    <property type="entry name" value="BLR5974 PROTEIN"/>
    <property type="match status" value="1"/>
</dbReference>
<evidence type="ECO:0000313" key="3">
    <source>
        <dbReference type="Proteomes" id="UP000178606"/>
    </source>
</evidence>
<reference evidence="2 3" key="1">
    <citation type="journal article" date="2016" name="Nat. Commun.">
        <title>Thousands of microbial genomes shed light on interconnected biogeochemical processes in an aquifer system.</title>
        <authorList>
            <person name="Anantharaman K."/>
            <person name="Brown C.T."/>
            <person name="Hug L.A."/>
            <person name="Sharon I."/>
            <person name="Castelle C.J."/>
            <person name="Probst A.J."/>
            <person name="Thomas B.C."/>
            <person name="Singh A."/>
            <person name="Wilkins M.J."/>
            <person name="Karaoz U."/>
            <person name="Brodie E.L."/>
            <person name="Williams K.H."/>
            <person name="Hubbard S.S."/>
            <person name="Banfield J.F."/>
        </authorList>
    </citation>
    <scope>NUCLEOTIDE SEQUENCE [LARGE SCALE GENOMIC DNA]</scope>
    <source>
        <strain evidence="3">RIFCSPLOWO2_12_FULL_64_10</strain>
    </source>
</reference>
<dbReference type="PANTHER" id="PTHR12110">
    <property type="entry name" value="HYDROXYPYRUVATE ISOMERASE"/>
    <property type="match status" value="1"/>
</dbReference>
<dbReference type="AlphaFoldDB" id="A0A1F6CXK6"/>
<dbReference type="EMBL" id="MFKF01000117">
    <property type="protein sequence ID" value="OGG53790.1"/>
    <property type="molecule type" value="Genomic_DNA"/>
</dbReference>
<feature type="domain" description="Xylose isomerase-like TIM barrel" evidence="1">
    <location>
        <begin position="27"/>
        <end position="271"/>
    </location>
</feature>
<dbReference type="SUPFAM" id="SSF51658">
    <property type="entry name" value="Xylose isomerase-like"/>
    <property type="match status" value="1"/>
</dbReference>
<protein>
    <recommendedName>
        <fullName evidence="1">Xylose isomerase-like TIM barrel domain-containing protein</fullName>
    </recommendedName>
</protein>
<dbReference type="InterPro" id="IPR036237">
    <property type="entry name" value="Xyl_isomerase-like_sf"/>
</dbReference>